<keyword evidence="1" id="KW-0175">Coiled coil</keyword>
<accession>A0AAN6J5B9</accession>
<evidence type="ECO:0000256" key="1">
    <source>
        <dbReference type="SAM" id="Coils"/>
    </source>
</evidence>
<dbReference type="Proteomes" id="UP001168146">
    <property type="component" value="Unassembled WGS sequence"/>
</dbReference>
<dbReference type="SUPFAM" id="SSF52374">
    <property type="entry name" value="Nucleotidylyl transferase"/>
    <property type="match status" value="1"/>
</dbReference>
<evidence type="ECO:0000256" key="2">
    <source>
        <dbReference type="SAM" id="MobiDB-lite"/>
    </source>
</evidence>
<sequence>MDSPESPRFILFLPPVPSPPSLKSLKAAFGDTISQVLKEVASHSSDSQHAAILEVALAIPELSRNQHASRSTLYDGVQASVAAVYKLVCVIAAQGKINVEDSDGVDVRVLLIAWSPVGSDGQPKFASCGPVVGLDTLARCGRQWQFAFGVESGAGEKMVKAFVSAKGSREQDDGVQSTSTKGSEASEHQQGSTLSRQRNQHVAVGGTFDHLHIGHKLLLTMTVFAVDEAVKDNQTERSATIGITGDQLLVNKKHAEVLESWSARQGAVRAFLDSILNFNPSSPSITTRNDAGPNGKSVDLHYPSNLTIKCTEIQDPFGPTITDEQISALIISGETRSGGKAVNDKRKEKGWKELEVFEVDVLDAEEELQGSEAKEGFGSKLSSTAIREKLARQTDVPGKRAYGCHTPRSKGRHQAADSTQPIQTLTGALGNMALRNLIHAKITGANAIHELDTIDCFTDDWETEHNGKLAEAALEIHLACQHAASECKAIVDILDGLLTDPTLGTQLGIFVEMEIRRENAMAEMAAVGQVAEDLAKTETSLELNLMEIGKRAKKLMGKLQGLKVQVQELEKIVEGAAVEQQARSNVQATLQ</sequence>
<evidence type="ECO:0008006" key="5">
    <source>
        <dbReference type="Google" id="ProtNLM"/>
    </source>
</evidence>
<dbReference type="PANTHER" id="PTHR10695">
    <property type="entry name" value="DEPHOSPHO-COA KINASE-RELATED"/>
    <property type="match status" value="1"/>
</dbReference>
<name>A0AAN6J5B9_9PEZI</name>
<comment type="caution">
    <text evidence="3">The sequence shown here is derived from an EMBL/GenBank/DDBJ whole genome shotgun (WGS) entry which is preliminary data.</text>
</comment>
<dbReference type="PANTHER" id="PTHR10695:SF46">
    <property type="entry name" value="BIFUNCTIONAL COENZYME A SYNTHASE-RELATED"/>
    <property type="match status" value="1"/>
</dbReference>
<organism evidence="3 4">
    <name type="scientific">Friedmanniomyces endolithicus</name>
    <dbReference type="NCBI Taxonomy" id="329885"/>
    <lineage>
        <taxon>Eukaryota</taxon>
        <taxon>Fungi</taxon>
        <taxon>Dikarya</taxon>
        <taxon>Ascomycota</taxon>
        <taxon>Pezizomycotina</taxon>
        <taxon>Dothideomycetes</taxon>
        <taxon>Dothideomycetidae</taxon>
        <taxon>Mycosphaerellales</taxon>
        <taxon>Teratosphaeriaceae</taxon>
        <taxon>Friedmanniomyces</taxon>
    </lineage>
</organism>
<evidence type="ECO:0000313" key="3">
    <source>
        <dbReference type="EMBL" id="KAK0317737.1"/>
    </source>
</evidence>
<dbReference type="GO" id="GO:0015937">
    <property type="term" value="P:coenzyme A biosynthetic process"/>
    <property type="evidence" value="ECO:0007669"/>
    <property type="project" value="TreeGrafter"/>
</dbReference>
<feature type="coiled-coil region" evidence="1">
    <location>
        <begin position="552"/>
        <end position="579"/>
    </location>
</feature>
<dbReference type="InterPro" id="IPR014729">
    <property type="entry name" value="Rossmann-like_a/b/a_fold"/>
</dbReference>
<evidence type="ECO:0000313" key="4">
    <source>
        <dbReference type="Proteomes" id="UP001168146"/>
    </source>
</evidence>
<feature type="compositionally biased region" description="Polar residues" evidence="2">
    <location>
        <begin position="174"/>
        <end position="197"/>
    </location>
</feature>
<dbReference type="Gene3D" id="3.40.50.620">
    <property type="entry name" value="HUPs"/>
    <property type="match status" value="1"/>
</dbReference>
<dbReference type="GO" id="GO:0004140">
    <property type="term" value="F:dephospho-CoA kinase activity"/>
    <property type="evidence" value="ECO:0007669"/>
    <property type="project" value="TreeGrafter"/>
</dbReference>
<feature type="region of interest" description="Disordered" evidence="2">
    <location>
        <begin position="397"/>
        <end position="418"/>
    </location>
</feature>
<reference evidence="3" key="1">
    <citation type="submission" date="2021-12" db="EMBL/GenBank/DDBJ databases">
        <title>Black yeast isolated from Biological Soil Crust.</title>
        <authorList>
            <person name="Kurbessoian T."/>
        </authorList>
    </citation>
    <scope>NUCLEOTIDE SEQUENCE</scope>
    <source>
        <strain evidence="3">CCFEE 5208</strain>
    </source>
</reference>
<dbReference type="AlphaFoldDB" id="A0AAN6J5B9"/>
<dbReference type="EMBL" id="JASUXU010000041">
    <property type="protein sequence ID" value="KAK0317737.1"/>
    <property type="molecule type" value="Genomic_DNA"/>
</dbReference>
<gene>
    <name evidence="3" type="ORF">LTR82_011254</name>
</gene>
<proteinExistence type="predicted"/>
<feature type="region of interest" description="Disordered" evidence="2">
    <location>
        <begin position="165"/>
        <end position="199"/>
    </location>
</feature>
<protein>
    <recommendedName>
        <fullName evidence="5">Cytidyltransferase-like domain-containing protein</fullName>
    </recommendedName>
</protein>